<accession>A0AA38VZK9</accession>
<keyword evidence="1" id="KW-1133">Transmembrane helix</keyword>
<feature type="transmembrane region" description="Helical" evidence="1">
    <location>
        <begin position="254"/>
        <end position="275"/>
    </location>
</feature>
<dbReference type="Proteomes" id="UP001174691">
    <property type="component" value="Unassembled WGS sequence"/>
</dbReference>
<name>A0AA38VZK9_9PEZI</name>
<feature type="transmembrane region" description="Helical" evidence="1">
    <location>
        <begin position="62"/>
        <end position="83"/>
    </location>
</feature>
<feature type="transmembrane region" description="Helical" evidence="1">
    <location>
        <begin position="89"/>
        <end position="111"/>
    </location>
</feature>
<reference evidence="2" key="1">
    <citation type="submission" date="2022-07" db="EMBL/GenBank/DDBJ databases">
        <title>Fungi with potential for degradation of polypropylene.</title>
        <authorList>
            <person name="Gostincar C."/>
        </authorList>
    </citation>
    <scope>NUCLEOTIDE SEQUENCE</scope>
    <source>
        <strain evidence="2">EXF-13287</strain>
    </source>
</reference>
<feature type="transmembrane region" description="Helical" evidence="1">
    <location>
        <begin position="206"/>
        <end position="227"/>
    </location>
</feature>
<organism evidence="2 3">
    <name type="scientific">Coniochaeta hoffmannii</name>
    <dbReference type="NCBI Taxonomy" id="91930"/>
    <lineage>
        <taxon>Eukaryota</taxon>
        <taxon>Fungi</taxon>
        <taxon>Dikarya</taxon>
        <taxon>Ascomycota</taxon>
        <taxon>Pezizomycotina</taxon>
        <taxon>Sordariomycetes</taxon>
        <taxon>Sordariomycetidae</taxon>
        <taxon>Coniochaetales</taxon>
        <taxon>Coniochaetaceae</taxon>
        <taxon>Coniochaeta</taxon>
    </lineage>
</organism>
<evidence type="ECO:0000313" key="2">
    <source>
        <dbReference type="EMBL" id="KAJ9161780.1"/>
    </source>
</evidence>
<sequence length="405" mass="43401">MSSIGSLRALVLPAIATCGIVGGYAGMYRMFVNGMTESIENSAGRAVDPYVPGGVNPFKNTYTGIAVIDGWLMMLVPFFAYILDTPQSWGITASCYYLVATYFAACCLLFLEAQRPGNAGRGVSWVGTLGFVCQSISYTITAPIYFTLHIFTSPTASSSVSAADVLPADPAEPVTLLLSNLIAFVIPTVGMLLPAPNSFMSAAAHYNWIAIWQAFPVYFPVLQWAFIRAFSTLDLFSSSRTQSHHPSPVPSTAVVYRTVIGIMVAAHLTLLAVALTPSSVLPAGWPTLTKVLDQVTLQSAVLPPSLFSPPSIDAKLNRAEDLAPATHFFLVYDLYCGSTALLLWAAYLRRAASGPGGKSFSWPGVVAKSLGWFVIGGPIAAAAALLWERDEELLRRDRAGGKKRL</sequence>
<evidence type="ECO:0000256" key="1">
    <source>
        <dbReference type="SAM" id="Phobius"/>
    </source>
</evidence>
<feature type="transmembrane region" description="Helical" evidence="1">
    <location>
        <begin position="369"/>
        <end position="387"/>
    </location>
</feature>
<proteinExistence type="predicted"/>
<feature type="transmembrane region" description="Helical" evidence="1">
    <location>
        <begin position="123"/>
        <end position="146"/>
    </location>
</feature>
<keyword evidence="1" id="KW-0472">Membrane</keyword>
<comment type="caution">
    <text evidence="2">The sequence shown here is derived from an EMBL/GenBank/DDBJ whole genome shotgun (WGS) entry which is preliminary data.</text>
</comment>
<dbReference type="EMBL" id="JANBVN010000019">
    <property type="protein sequence ID" value="KAJ9161780.1"/>
    <property type="molecule type" value="Genomic_DNA"/>
</dbReference>
<protein>
    <submittedName>
        <fullName evidence="2">Uncharacterized protein</fullName>
    </submittedName>
</protein>
<evidence type="ECO:0000313" key="3">
    <source>
        <dbReference type="Proteomes" id="UP001174691"/>
    </source>
</evidence>
<keyword evidence="3" id="KW-1185">Reference proteome</keyword>
<dbReference type="AlphaFoldDB" id="A0AA38VZK9"/>
<feature type="transmembrane region" description="Helical" evidence="1">
    <location>
        <begin position="174"/>
        <end position="194"/>
    </location>
</feature>
<keyword evidence="1" id="KW-0812">Transmembrane</keyword>
<gene>
    <name evidence="2" type="ORF">NKR19_g1965</name>
</gene>
<feature type="transmembrane region" description="Helical" evidence="1">
    <location>
        <begin position="328"/>
        <end position="349"/>
    </location>
</feature>
<feature type="transmembrane region" description="Helical" evidence="1">
    <location>
        <begin position="6"/>
        <end position="25"/>
    </location>
</feature>